<dbReference type="AlphaFoldDB" id="A0AAN8LHV8"/>
<dbReference type="InterPro" id="IPR015915">
    <property type="entry name" value="Kelch-typ_b-propeller"/>
</dbReference>
<reference evidence="3 4" key="1">
    <citation type="submission" date="2021-04" db="EMBL/GenBank/DDBJ databases">
        <authorList>
            <person name="De Guttry C."/>
            <person name="Zahm M."/>
            <person name="Klopp C."/>
            <person name="Cabau C."/>
            <person name="Louis A."/>
            <person name="Berthelot C."/>
            <person name="Parey E."/>
            <person name="Roest Crollius H."/>
            <person name="Montfort J."/>
            <person name="Robinson-Rechavi M."/>
            <person name="Bucao C."/>
            <person name="Bouchez O."/>
            <person name="Gislard M."/>
            <person name="Lluch J."/>
            <person name="Milhes M."/>
            <person name="Lampietro C."/>
            <person name="Lopez Roques C."/>
            <person name="Donnadieu C."/>
            <person name="Braasch I."/>
            <person name="Desvignes T."/>
            <person name="Postlethwait J."/>
            <person name="Bobe J."/>
            <person name="Wedekind C."/>
            <person name="Guiguen Y."/>
        </authorList>
    </citation>
    <scope>NUCLEOTIDE SEQUENCE [LARGE SCALE GENOMIC DNA]</scope>
    <source>
        <strain evidence="3">Cs_M1</strain>
        <tissue evidence="3">Blood</tissue>
    </source>
</reference>
<dbReference type="Gene3D" id="2.120.10.80">
    <property type="entry name" value="Kelch-type beta propeller"/>
    <property type="match status" value="2"/>
</dbReference>
<evidence type="ECO:0000256" key="1">
    <source>
        <dbReference type="ARBA" id="ARBA00022441"/>
    </source>
</evidence>
<dbReference type="PANTHER" id="PTHR46228:SF1">
    <property type="entry name" value="KELCH DOMAIN-CONTAINING PROTEIN 1"/>
    <property type="match status" value="1"/>
</dbReference>
<dbReference type="Pfam" id="PF24681">
    <property type="entry name" value="Kelch_KLHDC2_KLHL20_DRC7"/>
    <property type="match status" value="1"/>
</dbReference>
<evidence type="ECO:0000256" key="2">
    <source>
        <dbReference type="ARBA" id="ARBA00022737"/>
    </source>
</evidence>
<gene>
    <name evidence="3" type="ORF">J4Q44_G00220880</name>
</gene>
<evidence type="ECO:0000313" key="4">
    <source>
        <dbReference type="Proteomes" id="UP001356427"/>
    </source>
</evidence>
<dbReference type="SUPFAM" id="SSF117281">
    <property type="entry name" value="Kelch motif"/>
    <property type="match status" value="2"/>
</dbReference>
<dbReference type="Proteomes" id="UP001356427">
    <property type="component" value="Unassembled WGS sequence"/>
</dbReference>
<dbReference type="EMBL" id="JAGTTL010000020">
    <property type="protein sequence ID" value="KAK6306940.1"/>
    <property type="molecule type" value="Genomic_DNA"/>
</dbReference>
<keyword evidence="1" id="KW-0880">Kelch repeat</keyword>
<keyword evidence="4" id="KW-1185">Reference proteome</keyword>
<protein>
    <recommendedName>
        <fullName evidence="5">Kelch domain-containing protein 1</fullName>
    </recommendedName>
</protein>
<dbReference type="PANTHER" id="PTHR46228">
    <property type="entry name" value="KELCH DOMAIN-CONTAINING PROTEIN"/>
    <property type="match status" value="1"/>
</dbReference>
<sequence length="407" mass="45783">MFSKHWVFSKTHGYSSQTSPMDSAIAKHSPELVAGERSGHTAVVEGNFLYVWGGYVSIAAAEVFLPNDEVWYYDLERGVWEMGKMSGEVPPPMSGTCGCSLNGDMYIFGGCNDNGQTNQLYCVNLLDGKYSWRKVNHKSGSTPSPRDKLSCWVFNGRLIYFAGYGHKQLDDIRNNRSFLMDEASTLRVDDIYWGWNNEVHMFDPTSASWSEPHTSGRAPDPRAAHASATLGHKGYVCGGRIRESRTSDIHCLDLESWTWSEIVPASTVPMGRSWHTLTAVSDSTLFLFGGLGIDCEPMSDGWAFDVETKKWRALEHPYMNKPRLWHTACQGKDSDVIVFGGSCDYILLVDTGHCNDALVFQIQPYPLFRICEDYIAKNVKNCKLLQKQLPCMPPKLMSAVQRRMSFF</sequence>
<comment type="caution">
    <text evidence="3">The sequence shown here is derived from an EMBL/GenBank/DDBJ whole genome shotgun (WGS) entry which is preliminary data.</text>
</comment>
<evidence type="ECO:0000313" key="3">
    <source>
        <dbReference type="EMBL" id="KAK6306940.1"/>
    </source>
</evidence>
<keyword evidence="2" id="KW-0677">Repeat</keyword>
<name>A0AAN8LHV8_9TELE</name>
<evidence type="ECO:0008006" key="5">
    <source>
        <dbReference type="Google" id="ProtNLM"/>
    </source>
</evidence>
<proteinExistence type="predicted"/>
<organism evidence="3 4">
    <name type="scientific">Coregonus suidteri</name>
    <dbReference type="NCBI Taxonomy" id="861788"/>
    <lineage>
        <taxon>Eukaryota</taxon>
        <taxon>Metazoa</taxon>
        <taxon>Chordata</taxon>
        <taxon>Craniata</taxon>
        <taxon>Vertebrata</taxon>
        <taxon>Euteleostomi</taxon>
        <taxon>Actinopterygii</taxon>
        <taxon>Neopterygii</taxon>
        <taxon>Teleostei</taxon>
        <taxon>Protacanthopterygii</taxon>
        <taxon>Salmoniformes</taxon>
        <taxon>Salmonidae</taxon>
        <taxon>Coregoninae</taxon>
        <taxon>Coregonus</taxon>
    </lineage>
</organism>
<accession>A0AAN8LHV8</accession>